<dbReference type="Proteomes" id="UP001215280">
    <property type="component" value="Unassembled WGS sequence"/>
</dbReference>
<comment type="caution">
    <text evidence="1">The sequence shown here is derived from an EMBL/GenBank/DDBJ whole genome shotgun (WGS) entry which is preliminary data.</text>
</comment>
<dbReference type="EMBL" id="JARJLG010000174">
    <property type="protein sequence ID" value="KAJ7732582.1"/>
    <property type="molecule type" value="Genomic_DNA"/>
</dbReference>
<organism evidence="1 2">
    <name type="scientific">Mycena maculata</name>
    <dbReference type="NCBI Taxonomy" id="230809"/>
    <lineage>
        <taxon>Eukaryota</taxon>
        <taxon>Fungi</taxon>
        <taxon>Dikarya</taxon>
        <taxon>Basidiomycota</taxon>
        <taxon>Agaricomycotina</taxon>
        <taxon>Agaricomycetes</taxon>
        <taxon>Agaricomycetidae</taxon>
        <taxon>Agaricales</taxon>
        <taxon>Marasmiineae</taxon>
        <taxon>Mycenaceae</taxon>
        <taxon>Mycena</taxon>
    </lineage>
</organism>
<proteinExistence type="predicted"/>
<reference evidence="1" key="1">
    <citation type="submission" date="2023-03" db="EMBL/GenBank/DDBJ databases">
        <title>Massive genome expansion in bonnet fungi (Mycena s.s.) driven by repeated elements and novel gene families across ecological guilds.</title>
        <authorList>
            <consortium name="Lawrence Berkeley National Laboratory"/>
            <person name="Harder C.B."/>
            <person name="Miyauchi S."/>
            <person name="Viragh M."/>
            <person name="Kuo A."/>
            <person name="Thoen E."/>
            <person name="Andreopoulos B."/>
            <person name="Lu D."/>
            <person name="Skrede I."/>
            <person name="Drula E."/>
            <person name="Henrissat B."/>
            <person name="Morin E."/>
            <person name="Kohler A."/>
            <person name="Barry K."/>
            <person name="LaButti K."/>
            <person name="Morin E."/>
            <person name="Salamov A."/>
            <person name="Lipzen A."/>
            <person name="Mereny Z."/>
            <person name="Hegedus B."/>
            <person name="Baldrian P."/>
            <person name="Stursova M."/>
            <person name="Weitz H."/>
            <person name="Taylor A."/>
            <person name="Grigoriev I.V."/>
            <person name="Nagy L.G."/>
            <person name="Martin F."/>
            <person name="Kauserud H."/>
        </authorList>
    </citation>
    <scope>NUCLEOTIDE SEQUENCE</scope>
    <source>
        <strain evidence="1">CBHHK188m</strain>
    </source>
</reference>
<evidence type="ECO:0000313" key="2">
    <source>
        <dbReference type="Proteomes" id="UP001215280"/>
    </source>
</evidence>
<keyword evidence="2" id="KW-1185">Reference proteome</keyword>
<name>A0AAD7I2R4_9AGAR</name>
<sequence length="293" mass="32989">MACVPAITLPLELERAIFEISALSRPTRIPNLMLVAQRVKIWVEPLLYRGIYLLDNTAPKRIVRNDGFLAIPLDVMLSAVNKKLPEFFQRAVKYIFLQTPSLSSTHECINVLEACSGITGLFAYDVHPGLLPAFQSLGSLRRLVVNIPDLFGDHFEDCFAGSWFRNITHLEIINFPRPNFAPVIAGLPIIGHLTHFAFNDSDLCPLLRPVFSSCSRLACIVLLNSAVEDAQSLLDDPRFVIIMQTDFRLDWNRGAYTGNDYWALADAFITAKCAGKVDKHRHCIFDNDDSWLQ</sequence>
<gene>
    <name evidence="1" type="ORF">DFH07DRAFT_1065547</name>
</gene>
<dbReference type="AlphaFoldDB" id="A0AAD7I2R4"/>
<accession>A0AAD7I2R4</accession>
<protein>
    <submittedName>
        <fullName evidence="1">Uncharacterized protein</fullName>
    </submittedName>
</protein>
<evidence type="ECO:0000313" key="1">
    <source>
        <dbReference type="EMBL" id="KAJ7732582.1"/>
    </source>
</evidence>